<evidence type="ECO:0000256" key="14">
    <source>
        <dbReference type="NCBIfam" id="TIGR00232"/>
    </source>
</evidence>
<feature type="binding site" evidence="16">
    <location>
        <position position="483"/>
    </location>
    <ligand>
        <name>substrate</name>
    </ligand>
</feature>
<comment type="similarity">
    <text evidence="5">Belongs to the transketolase family.</text>
</comment>
<evidence type="ECO:0000256" key="6">
    <source>
        <dbReference type="ARBA" id="ARBA00011738"/>
    </source>
</evidence>
<feature type="binding site" evidence="17">
    <location>
        <position position="81"/>
    </location>
    <ligand>
        <name>thiamine diphosphate</name>
        <dbReference type="ChEBI" id="CHEBI:58937"/>
    </ligand>
</feature>
<comment type="catalytic activity">
    <reaction evidence="13">
        <text>D-sedoheptulose 7-phosphate + D-glyceraldehyde 3-phosphate = aldehydo-D-ribose 5-phosphate + D-xylulose 5-phosphate</text>
        <dbReference type="Rhea" id="RHEA:10508"/>
        <dbReference type="ChEBI" id="CHEBI:57483"/>
        <dbReference type="ChEBI" id="CHEBI:57737"/>
        <dbReference type="ChEBI" id="CHEBI:58273"/>
        <dbReference type="ChEBI" id="CHEBI:59776"/>
        <dbReference type="EC" id="2.2.1.1"/>
    </reaction>
</comment>
<feature type="active site" description="Proton donor" evidence="15">
    <location>
        <position position="421"/>
    </location>
</feature>
<dbReference type="InterPro" id="IPR009014">
    <property type="entry name" value="Transketo_C/PFOR_II"/>
</dbReference>
<keyword evidence="12 17" id="KW-0786">Thiamine pyrophosphate</keyword>
<evidence type="ECO:0000256" key="17">
    <source>
        <dbReference type="PIRSR" id="PIRSR605478-3"/>
    </source>
</evidence>
<evidence type="ECO:0000256" key="1">
    <source>
        <dbReference type="ARBA" id="ARBA00001913"/>
    </source>
</evidence>
<dbReference type="Pfam" id="PF00456">
    <property type="entry name" value="Transketolase_N"/>
    <property type="match status" value="1"/>
</dbReference>
<evidence type="ECO:0000256" key="2">
    <source>
        <dbReference type="ARBA" id="ARBA00001936"/>
    </source>
</evidence>
<keyword evidence="8" id="KW-0808">Transferase</keyword>
<evidence type="ECO:0000256" key="19">
    <source>
        <dbReference type="PIRSR" id="PIRSR605478-5"/>
    </source>
</evidence>
<dbReference type="Gene3D" id="3.40.50.970">
    <property type="match status" value="2"/>
</dbReference>
<evidence type="ECO:0000313" key="23">
    <source>
        <dbReference type="Proteomes" id="UP000199137"/>
    </source>
</evidence>
<comment type="cofactor">
    <cofactor evidence="17">
        <name>thiamine diphosphate</name>
        <dbReference type="ChEBI" id="CHEBI:58937"/>
    </cofactor>
    <text evidence="17">Binds 1 thiamine pyrophosphate per subunit. During the reaction, the substrate forms a covalent intermediate with the cofactor.</text>
</comment>
<feature type="site" description="Important for catalytic activity" evidence="19">
    <location>
        <position position="276"/>
    </location>
</feature>
<feature type="binding site" evidence="16">
    <location>
        <position position="479"/>
    </location>
    <ligand>
        <name>substrate</name>
    </ligand>
</feature>
<name>A0A1I5PXV2_9PSEU</name>
<evidence type="ECO:0000256" key="3">
    <source>
        <dbReference type="ARBA" id="ARBA00001941"/>
    </source>
</evidence>
<dbReference type="Gene3D" id="3.40.50.920">
    <property type="match status" value="1"/>
</dbReference>
<dbReference type="InterPro" id="IPR005474">
    <property type="entry name" value="Transketolase_N"/>
</dbReference>
<evidence type="ECO:0000259" key="21">
    <source>
        <dbReference type="SMART" id="SM00861"/>
    </source>
</evidence>
<proteinExistence type="inferred from homology"/>
<comment type="function">
    <text evidence="4">Catalyzes the transfer of a two-carbon ketol group from a ketose donor to an aldose acceptor, via a covalent intermediate with the cofactor thiamine pyrophosphate.</text>
</comment>
<evidence type="ECO:0000256" key="18">
    <source>
        <dbReference type="PIRSR" id="PIRSR605478-4"/>
    </source>
</evidence>
<comment type="cofactor">
    <cofactor evidence="1">
        <name>Ca(2+)</name>
        <dbReference type="ChEBI" id="CHEBI:29108"/>
    </cofactor>
</comment>
<evidence type="ECO:0000256" key="13">
    <source>
        <dbReference type="ARBA" id="ARBA00049473"/>
    </source>
</evidence>
<dbReference type="OrthoDB" id="8732661at2"/>
<feature type="binding site" evidence="17">
    <location>
        <begin position="129"/>
        <end position="131"/>
    </location>
    <ligand>
        <name>thiamine diphosphate</name>
        <dbReference type="ChEBI" id="CHEBI:58937"/>
    </ligand>
</feature>
<evidence type="ECO:0000256" key="8">
    <source>
        <dbReference type="ARBA" id="ARBA00022679"/>
    </source>
</evidence>
<dbReference type="PANTHER" id="PTHR43522:SF2">
    <property type="entry name" value="TRANSKETOLASE 1-RELATED"/>
    <property type="match status" value="1"/>
</dbReference>
<feature type="binding site" evidence="17">
    <location>
        <position position="171"/>
    </location>
    <ligand>
        <name>thiamine diphosphate</name>
        <dbReference type="ChEBI" id="CHEBI:58937"/>
    </ligand>
</feature>
<dbReference type="FunFam" id="3.40.50.970:FF:000045">
    <property type="entry name" value="Transketolase"/>
    <property type="match status" value="1"/>
</dbReference>
<reference evidence="22 23" key="1">
    <citation type="submission" date="2016-10" db="EMBL/GenBank/DDBJ databases">
        <authorList>
            <person name="de Groot N.N."/>
        </authorList>
    </citation>
    <scope>NUCLEOTIDE SEQUENCE [LARGE SCALE GENOMIC DNA]</scope>
    <source>
        <strain evidence="22 23">DSM 44637</strain>
    </source>
</reference>
<feature type="binding site" evidence="16">
    <location>
        <position position="276"/>
    </location>
    <ligand>
        <name>substrate</name>
    </ligand>
</feature>
<dbReference type="PANTHER" id="PTHR43522">
    <property type="entry name" value="TRANSKETOLASE"/>
    <property type="match status" value="1"/>
</dbReference>
<comment type="cofactor">
    <cofactor evidence="18">
        <name>Mg(2+)</name>
        <dbReference type="ChEBI" id="CHEBI:18420"/>
    </cofactor>
    <text evidence="18">Binds 1 Mg(2+) ion per subunit. Can also utilize other divalent metal cations, such as Ca(2+), Mn(2+) and Co(2+).</text>
</comment>
<dbReference type="EC" id="2.2.1.1" evidence="7 14"/>
<accession>A0A1I5PXV2</accession>
<feature type="binding site" evidence="17">
    <location>
        <position position="200"/>
    </location>
    <ligand>
        <name>thiamine diphosphate</name>
        <dbReference type="ChEBI" id="CHEBI:58937"/>
    </ligand>
</feature>
<dbReference type="GO" id="GO:0005829">
    <property type="term" value="C:cytosol"/>
    <property type="evidence" value="ECO:0007669"/>
    <property type="project" value="TreeGrafter"/>
</dbReference>
<feature type="binding site" evidence="16">
    <location>
        <position position="367"/>
    </location>
    <ligand>
        <name>substrate</name>
    </ligand>
</feature>
<evidence type="ECO:0000313" key="22">
    <source>
        <dbReference type="EMBL" id="SFP38777.1"/>
    </source>
</evidence>
<evidence type="ECO:0000256" key="11">
    <source>
        <dbReference type="ARBA" id="ARBA00022842"/>
    </source>
</evidence>
<gene>
    <name evidence="22" type="ORF">SAMN05421854_105117</name>
</gene>
<feature type="domain" description="Transketolase-like pyrimidine-binding" evidence="21">
    <location>
        <begin position="364"/>
        <end position="534"/>
    </location>
</feature>
<feature type="binding site" evidence="17">
    <location>
        <position position="447"/>
    </location>
    <ligand>
        <name>thiamine diphosphate</name>
        <dbReference type="ChEBI" id="CHEBI:58937"/>
    </ligand>
</feature>
<sequence>MRLVEIEEGADRRAGTDADALAITTIRMLAADAVQAAGSGHPGLPMGAAAPAWVLWSRFLRHDPADPEWPDRDRFVLSAGHGSMLLYALLHLFGYDLPRDELRRFRQWGSRTPGHPEHRCPPGVETTTGPLGQGLGNAVGMALAERMLAARANTAEHPVVGHRTWVLAGDGDLMEGVSHEAGSLAGHLGLGRLIVIYDDNDVTIDGPAHQSCTDDVLGRFAAYGWHVQRVADGEDLDALTTAFDAAVAAEDQPSLVAVRTTIGHGAPTVAGTPEAHGAPLGAVELAATRAAFDWPDEPFHVPAEVREHCARLAASGAAARAGWLGVRAAWERAHPELAAVWGGAAAPPADLEKLLPIFEPGSATATRAASGAVLAALAPEFAGLVGGSADLAGSTCTTLPGTKAVTRDDQSGRTVHFGIREHAMGAALNGMALHGGFRPFGSTFLVFSDYLRPAVRLAALMRLPVVYVFTHDSIAVGEDGPTHQPVEHLESLRLIPGLAVLRPGDANETAECWRVALRHDGPVALVLSRQSLPVLEPVRGNAIAAHGARIVRDDGREPDLTLVATGSEVALALDSAAALAVEGRAVRVLSVPWRERFAEALAAGAELLPPCPAVWLEAGVPHGWEALARPGDTVLGLRRFGASAPGRVVCQALGYSVPAVVRAALECLGKETACRTN</sequence>
<dbReference type="NCBIfam" id="TIGR00232">
    <property type="entry name" value="tktlase_bact"/>
    <property type="match status" value="1"/>
</dbReference>
<feature type="binding site" evidence="18">
    <location>
        <position position="170"/>
    </location>
    <ligand>
        <name>Mg(2+)</name>
        <dbReference type="ChEBI" id="CHEBI:18420"/>
    </ligand>
</feature>
<dbReference type="SMART" id="SM00861">
    <property type="entry name" value="Transket_pyr"/>
    <property type="match status" value="1"/>
</dbReference>
<dbReference type="SUPFAM" id="SSF52518">
    <property type="entry name" value="Thiamin diphosphate-binding fold (THDP-binding)"/>
    <property type="match status" value="2"/>
</dbReference>
<dbReference type="EMBL" id="FOWC01000005">
    <property type="protein sequence ID" value="SFP38777.1"/>
    <property type="molecule type" value="Genomic_DNA"/>
</dbReference>
<evidence type="ECO:0000256" key="9">
    <source>
        <dbReference type="ARBA" id="ARBA00022723"/>
    </source>
</evidence>
<dbReference type="InterPro" id="IPR029061">
    <property type="entry name" value="THDP-binding"/>
</dbReference>
<dbReference type="AlphaFoldDB" id="A0A1I5PXV2"/>
<dbReference type="CDD" id="cd02012">
    <property type="entry name" value="TPP_TK"/>
    <property type="match status" value="1"/>
</dbReference>
<comment type="cofactor">
    <cofactor evidence="2">
        <name>Mn(2+)</name>
        <dbReference type="ChEBI" id="CHEBI:29035"/>
    </cofactor>
</comment>
<feature type="binding site" evidence="18">
    <location>
        <position position="202"/>
    </location>
    <ligand>
        <name>Mg(2+)</name>
        <dbReference type="ChEBI" id="CHEBI:18420"/>
    </ligand>
</feature>
<dbReference type="Proteomes" id="UP000199137">
    <property type="component" value="Unassembled WGS sequence"/>
</dbReference>
<keyword evidence="11 18" id="KW-0460">Magnesium</keyword>
<evidence type="ECO:0000256" key="15">
    <source>
        <dbReference type="PIRSR" id="PIRSR605478-1"/>
    </source>
</evidence>
<dbReference type="InterPro" id="IPR005475">
    <property type="entry name" value="Transketolase-like_Pyr-bd"/>
</dbReference>
<keyword evidence="9 18" id="KW-0479">Metal-binding</keyword>
<dbReference type="InterPro" id="IPR049557">
    <property type="entry name" value="Transketolase_CS"/>
</dbReference>
<keyword evidence="10" id="KW-0106">Calcium</keyword>
<dbReference type="GO" id="GO:0006098">
    <property type="term" value="P:pentose-phosphate shunt"/>
    <property type="evidence" value="ECO:0007669"/>
    <property type="project" value="TreeGrafter"/>
</dbReference>
<organism evidence="22 23">
    <name type="scientific">Amycolatopsis rubida</name>
    <dbReference type="NCBI Taxonomy" id="112413"/>
    <lineage>
        <taxon>Bacteria</taxon>
        <taxon>Bacillati</taxon>
        <taxon>Actinomycetota</taxon>
        <taxon>Actinomycetes</taxon>
        <taxon>Pseudonocardiales</taxon>
        <taxon>Pseudonocardiaceae</taxon>
        <taxon>Amycolatopsis</taxon>
    </lineage>
</organism>
<evidence type="ECO:0000256" key="16">
    <source>
        <dbReference type="PIRSR" id="PIRSR605478-2"/>
    </source>
</evidence>
<feature type="binding site" evidence="17">
    <location>
        <position position="276"/>
    </location>
    <ligand>
        <name>thiamine diphosphate</name>
        <dbReference type="ChEBI" id="CHEBI:58937"/>
    </ligand>
</feature>
<dbReference type="PROSITE" id="PS00801">
    <property type="entry name" value="TRANSKETOLASE_1"/>
    <property type="match status" value="1"/>
</dbReference>
<evidence type="ECO:0000256" key="5">
    <source>
        <dbReference type="ARBA" id="ARBA00007131"/>
    </source>
</evidence>
<dbReference type="SUPFAM" id="SSF52922">
    <property type="entry name" value="TK C-terminal domain-like"/>
    <property type="match status" value="1"/>
</dbReference>
<comment type="subunit">
    <text evidence="6">Homodimer.</text>
</comment>
<comment type="cofactor">
    <cofactor evidence="3">
        <name>Co(2+)</name>
        <dbReference type="ChEBI" id="CHEBI:48828"/>
    </cofactor>
</comment>
<feature type="region of interest" description="Disordered" evidence="20">
    <location>
        <begin position="109"/>
        <end position="132"/>
    </location>
</feature>
<dbReference type="GO" id="GO:0000287">
    <property type="term" value="F:magnesium ion binding"/>
    <property type="evidence" value="ECO:0007669"/>
    <property type="project" value="UniProtKB-ARBA"/>
</dbReference>
<evidence type="ECO:0000256" key="20">
    <source>
        <dbReference type="SAM" id="MobiDB-lite"/>
    </source>
</evidence>
<dbReference type="STRING" id="112413.SAMN05421854_105117"/>
<protein>
    <recommendedName>
        <fullName evidence="7 14">Transketolase</fullName>
        <ecNumber evidence="7 14">2.2.1.1</ecNumber>
    </recommendedName>
</protein>
<feature type="binding site" evidence="18">
    <location>
        <position position="200"/>
    </location>
    <ligand>
        <name>Mg(2+)</name>
        <dbReference type="ChEBI" id="CHEBI:18420"/>
    </ligand>
</feature>
<evidence type="ECO:0000256" key="12">
    <source>
        <dbReference type="ARBA" id="ARBA00023052"/>
    </source>
</evidence>
<feature type="site" description="Important for catalytic activity" evidence="19">
    <location>
        <position position="41"/>
    </location>
</feature>
<feature type="binding site" evidence="16">
    <location>
        <position position="471"/>
    </location>
    <ligand>
        <name>substrate</name>
    </ligand>
</feature>
<evidence type="ECO:0000256" key="7">
    <source>
        <dbReference type="ARBA" id="ARBA00013152"/>
    </source>
</evidence>
<feature type="binding site" evidence="16">
    <location>
        <position position="41"/>
    </location>
    <ligand>
        <name>substrate</name>
    </ligand>
</feature>
<dbReference type="InterPro" id="IPR033247">
    <property type="entry name" value="Transketolase_fam"/>
</dbReference>
<dbReference type="RefSeq" id="WP_093574480.1">
    <property type="nucleotide sequence ID" value="NZ_FOWC01000005.1"/>
</dbReference>
<dbReference type="InterPro" id="IPR055152">
    <property type="entry name" value="Transketolase-like_C_2"/>
</dbReference>
<dbReference type="Pfam" id="PF22613">
    <property type="entry name" value="Transketolase_C_1"/>
    <property type="match status" value="1"/>
</dbReference>
<evidence type="ECO:0000256" key="10">
    <source>
        <dbReference type="ARBA" id="ARBA00022837"/>
    </source>
</evidence>
<dbReference type="CDD" id="cd07033">
    <property type="entry name" value="TPP_PYR_DXS_TK_like"/>
    <property type="match status" value="1"/>
</dbReference>
<dbReference type="FunFam" id="3.40.50.970:FF:000004">
    <property type="entry name" value="Transketolase"/>
    <property type="match status" value="1"/>
</dbReference>
<feature type="binding site" evidence="16">
    <location>
        <position position="529"/>
    </location>
    <ligand>
        <name>substrate</name>
    </ligand>
</feature>
<dbReference type="InterPro" id="IPR005478">
    <property type="entry name" value="Transketolase_bac-like"/>
</dbReference>
<evidence type="ECO:0000256" key="4">
    <source>
        <dbReference type="ARBA" id="ARBA00002931"/>
    </source>
</evidence>
<dbReference type="Pfam" id="PF02779">
    <property type="entry name" value="Transket_pyr"/>
    <property type="match status" value="1"/>
</dbReference>
<dbReference type="GO" id="GO:0004802">
    <property type="term" value="F:transketolase activity"/>
    <property type="evidence" value="ECO:0007669"/>
    <property type="project" value="UniProtKB-UniRule"/>
</dbReference>
<feature type="binding site" evidence="16">
    <location>
        <position position="394"/>
    </location>
    <ligand>
        <name>substrate</name>
    </ligand>
</feature>